<feature type="compositionally biased region" description="Low complexity" evidence="1">
    <location>
        <begin position="207"/>
        <end position="216"/>
    </location>
</feature>
<reference evidence="2 3" key="1">
    <citation type="submission" date="2021-12" db="EMBL/GenBank/DDBJ databases">
        <title>Siccirubricoccus leaddurans sp. nov., a high concentration Zn2+ tolerance bacterium.</title>
        <authorList>
            <person name="Cao Y."/>
        </authorList>
    </citation>
    <scope>NUCLEOTIDE SEQUENCE [LARGE SCALE GENOMIC DNA]</scope>
    <source>
        <strain evidence="2 3">KC 17139</strain>
    </source>
</reference>
<accession>A0ABT1D959</accession>
<feature type="compositionally biased region" description="Pro residues" evidence="1">
    <location>
        <begin position="217"/>
        <end position="229"/>
    </location>
</feature>
<keyword evidence="3" id="KW-1185">Reference proteome</keyword>
<dbReference type="EMBL" id="JAFIRR010000134">
    <property type="protein sequence ID" value="MCO6418464.1"/>
    <property type="molecule type" value="Genomic_DNA"/>
</dbReference>
<protein>
    <submittedName>
        <fullName evidence="2">Uncharacterized protein</fullName>
    </submittedName>
</protein>
<comment type="caution">
    <text evidence="2">The sequence shown here is derived from an EMBL/GenBank/DDBJ whole genome shotgun (WGS) entry which is preliminary data.</text>
</comment>
<evidence type="ECO:0000313" key="3">
    <source>
        <dbReference type="Proteomes" id="UP001523392"/>
    </source>
</evidence>
<evidence type="ECO:0000256" key="1">
    <source>
        <dbReference type="SAM" id="MobiDB-lite"/>
    </source>
</evidence>
<feature type="region of interest" description="Disordered" evidence="1">
    <location>
        <begin position="181"/>
        <end position="229"/>
    </location>
</feature>
<organism evidence="2 3">
    <name type="scientific">Siccirubricoccus soli</name>
    <dbReference type="NCBI Taxonomy" id="2899147"/>
    <lineage>
        <taxon>Bacteria</taxon>
        <taxon>Pseudomonadati</taxon>
        <taxon>Pseudomonadota</taxon>
        <taxon>Alphaproteobacteria</taxon>
        <taxon>Acetobacterales</taxon>
        <taxon>Roseomonadaceae</taxon>
        <taxon>Siccirubricoccus</taxon>
    </lineage>
</organism>
<gene>
    <name evidence="2" type="ORF">JYK14_20185</name>
</gene>
<proteinExistence type="predicted"/>
<dbReference type="Proteomes" id="UP001523392">
    <property type="component" value="Unassembled WGS sequence"/>
</dbReference>
<feature type="non-terminal residue" evidence="2">
    <location>
        <position position="229"/>
    </location>
</feature>
<evidence type="ECO:0000313" key="2">
    <source>
        <dbReference type="EMBL" id="MCO6418464.1"/>
    </source>
</evidence>
<name>A0ABT1D959_9PROT</name>
<sequence length="229" mass="23059">MVQFLADKIKNDPTLPRRGLIERAGRFLGLAGWVEDPARPGLPIELEVLAEDQVILGWRAEPIPRAASGPDGRIRFHIPRAALQTEAAAALRGMALPLRLRFAGGETLASIMPLPPLSDMLDAATAAATPPPPPAPPAAAASMAATPVTTALPVTPTSLAPPLATPMGLPPAAMDVASAPLAPTAPPSVLPPAIAIPAPAENPAPSRPAAAASPQPAAAPPRLGPGPAG</sequence>